<dbReference type="GO" id="GO:0006974">
    <property type="term" value="P:DNA damage response"/>
    <property type="evidence" value="ECO:0007669"/>
    <property type="project" value="UniProtKB-ARBA"/>
</dbReference>
<evidence type="ECO:0000313" key="5">
    <source>
        <dbReference type="Proteomes" id="UP001209486"/>
    </source>
</evidence>
<dbReference type="Gene3D" id="1.10.150.20">
    <property type="entry name" value="5' to 3' exonuclease, C-terminal subdomain"/>
    <property type="match status" value="1"/>
</dbReference>
<evidence type="ECO:0000313" key="4">
    <source>
        <dbReference type="EMBL" id="MCU9969595.1"/>
    </source>
</evidence>
<comment type="similarity">
    <text evidence="1">Belongs to the DNA polymerase type-Y family.</text>
</comment>
<dbReference type="InterPro" id="IPR001126">
    <property type="entry name" value="UmuC"/>
</dbReference>
<dbReference type="Proteomes" id="UP001209486">
    <property type="component" value="Unassembled WGS sequence"/>
</dbReference>
<reference evidence="4 5" key="1">
    <citation type="submission" date="2019-08" db="EMBL/GenBank/DDBJ databases">
        <title>Comparison of rpoB and gyrB Sequences from Mobiluncus Species and Development of a Multiplex PCR Method for Clinical Detection of Mobiluncus curtisii and Mobiluncus mulieris.</title>
        <authorList>
            <person name="Yang L."/>
            <person name="Shen Y."/>
            <person name="Xu G."/>
            <person name="Shu L.-B."/>
            <person name="Hu J."/>
            <person name="Zhang R."/>
            <person name="Wang Y."/>
            <person name="Zhou H.-W."/>
            <person name="Zhang X."/>
        </authorList>
    </citation>
    <scope>NUCLEOTIDE SEQUENCE [LARGE SCALE GENOMIC DNA]</scope>
    <source>
        <strain evidence="4 5">M26</strain>
    </source>
</reference>
<gene>
    <name evidence="4" type="ORF">FYZ43_09415</name>
</gene>
<protein>
    <submittedName>
        <fullName evidence="4">Type VI secretion protein ImpB</fullName>
    </submittedName>
</protein>
<dbReference type="EMBL" id="VSZY01000019">
    <property type="protein sequence ID" value="MCU9969595.1"/>
    <property type="molecule type" value="Genomic_DNA"/>
</dbReference>
<evidence type="ECO:0000259" key="3">
    <source>
        <dbReference type="PROSITE" id="PS50173"/>
    </source>
</evidence>
<feature type="domain" description="UmuC" evidence="3">
    <location>
        <begin position="17"/>
        <end position="245"/>
    </location>
</feature>
<dbReference type="InterPro" id="IPR043128">
    <property type="entry name" value="Rev_trsase/Diguanyl_cyclase"/>
</dbReference>
<comment type="function">
    <text evidence="2">Poorly processive, error-prone DNA polymerase involved in untargeted mutagenesis. Copies undamaged DNA at stalled replication forks, which arise in vivo from mismatched or misaligned primer ends. These misaligned primers can be extended by PolIV. Exhibits no 3'-5' exonuclease (proofreading) activity. May be involved in translesional synthesis, in conjunction with the beta clamp from PolIII.</text>
</comment>
<dbReference type="SUPFAM" id="SSF56672">
    <property type="entry name" value="DNA/RNA polymerases"/>
    <property type="match status" value="1"/>
</dbReference>
<dbReference type="AlphaFoldDB" id="A0ABD4TYY3"/>
<dbReference type="Pfam" id="PF00817">
    <property type="entry name" value="IMS"/>
    <property type="match status" value="1"/>
</dbReference>
<evidence type="ECO:0000256" key="2">
    <source>
        <dbReference type="ARBA" id="ARBA00025589"/>
    </source>
</evidence>
<dbReference type="Gene3D" id="3.30.70.270">
    <property type="match status" value="1"/>
</dbReference>
<accession>A0ABD4TYY3</accession>
<comment type="caution">
    <text evidence="4">The sequence shown here is derived from an EMBL/GenBank/DDBJ whole genome shotgun (WGS) entry which is preliminary data.</text>
</comment>
<dbReference type="PANTHER" id="PTHR11076:SF35">
    <property type="entry name" value="DNA REPAIR PROTEIN HOMOLOG YOBH"/>
    <property type="match status" value="1"/>
</dbReference>
<dbReference type="PANTHER" id="PTHR11076">
    <property type="entry name" value="DNA REPAIR POLYMERASE UMUC / TRANSFERASE FAMILY MEMBER"/>
    <property type="match status" value="1"/>
</dbReference>
<dbReference type="PROSITE" id="PS50173">
    <property type="entry name" value="UMUC"/>
    <property type="match status" value="1"/>
</dbReference>
<proteinExistence type="inferred from homology"/>
<name>A0ABD4TYY3_9ACTO</name>
<evidence type="ECO:0000256" key="1">
    <source>
        <dbReference type="ARBA" id="ARBA00010945"/>
    </source>
</evidence>
<dbReference type="RefSeq" id="WP_169765607.1">
    <property type="nucleotide sequence ID" value="NZ_JABCUP010000018.1"/>
</dbReference>
<dbReference type="InterPro" id="IPR017961">
    <property type="entry name" value="DNA_pol_Y-fam_little_finger"/>
</dbReference>
<dbReference type="InterPro" id="IPR050116">
    <property type="entry name" value="DNA_polymerase-Y"/>
</dbReference>
<dbReference type="InterPro" id="IPR043502">
    <property type="entry name" value="DNA/RNA_pol_sf"/>
</dbReference>
<sequence length="548" mass="60628">MGTPARCNTTQAGQRIYMAIDLKSFFASVEARERGLDPMNTNLVVADETRTEKTICLAVSPALKTFGVPGRPRLFEVIAQVKAVNRDRARRASQHRLAGSSYYLDELRANPALAVDYLVARPRMKLYMETSATVLSRYLHWVSPADVHVYSIDEVFIDATGYLERYRATPVEFATKLIHDVYAHTGITATAGIGENLYLAKVAMDILAKHAEADEHGVRLAELTMRTYREQLWTHRPLTDFWRVGPATARKLEAMDLFTMGDVARASLGERYDRANEEALYRIFGVNAELLIDHAWGWEPTTIADIKSYHPQTKSVNVGQVLPRAYEFGEARMIVREMADGLSLDLVDKGLTTDQVVLTVGYDTENLADPARAATYRGEVKRDHYGRLVPKPVHGSENLGRATASTRLLLEAVTRLFERIVDPGLLVRRMYVSASHIRREEALVPRVDVADVADVADGSGVVGGTGGFMSGEPKSPGVGEQLDLFTDYEALAAVEAVEQAALAAERRNQEALLRIKRKFGKNAVFRGVNLSAGATALDRNRTAGGHRL</sequence>
<dbReference type="Pfam" id="PF11799">
    <property type="entry name" value="IMS_C"/>
    <property type="match status" value="1"/>
</dbReference>
<organism evidence="4 5">
    <name type="scientific">Mobiluncus mulieris</name>
    <dbReference type="NCBI Taxonomy" id="2052"/>
    <lineage>
        <taxon>Bacteria</taxon>
        <taxon>Bacillati</taxon>
        <taxon>Actinomycetota</taxon>
        <taxon>Actinomycetes</taxon>
        <taxon>Actinomycetales</taxon>
        <taxon>Actinomycetaceae</taxon>
        <taxon>Mobiluncus</taxon>
    </lineage>
</organism>